<feature type="compositionally biased region" description="Polar residues" evidence="1">
    <location>
        <begin position="25"/>
        <end position="36"/>
    </location>
</feature>
<dbReference type="Pfam" id="PF12118">
    <property type="entry name" value="SprA-related"/>
    <property type="match status" value="1"/>
</dbReference>
<evidence type="ECO:0000256" key="1">
    <source>
        <dbReference type="SAM" id="MobiDB-lite"/>
    </source>
</evidence>
<dbReference type="RefSeq" id="WP_212676678.1">
    <property type="nucleotide sequence ID" value="NZ_JAGSPJ010000007.1"/>
</dbReference>
<sequence>MAVGAIESATNYATGLYVGRRGSENKSVGSNTTAQDTSVTSSQLSLSISSSTSSGLSDVELTQLAKLQARDLAVRQHELAHLAVSGGLATSAASFTYEKGPDGVNYAVAGEVSIDTSPGQTPAETIQKARQIQAAALAPADPSAQDRAVAASAQQMEIQAMAVLASVPFSSQSSMLGQPDSSRNQQTNAVREAYMPSTITSVGISLYV</sequence>
<gene>
    <name evidence="2" type="ORF">KDM90_16225</name>
</gene>
<dbReference type="EMBL" id="JAGSPJ010000007">
    <property type="protein sequence ID" value="MBR7801559.1"/>
    <property type="molecule type" value="Genomic_DNA"/>
</dbReference>
<proteinExistence type="predicted"/>
<reference evidence="2" key="1">
    <citation type="submission" date="2021-04" db="EMBL/GenBank/DDBJ databases">
        <title>novel species isolated from subtropical streams in China.</title>
        <authorList>
            <person name="Lu H."/>
        </authorList>
    </citation>
    <scope>NUCLEOTIDE SEQUENCE</scope>
    <source>
        <strain evidence="2">FT137W</strain>
    </source>
</reference>
<feature type="region of interest" description="Disordered" evidence="1">
    <location>
        <begin position="23"/>
        <end position="43"/>
    </location>
</feature>
<dbReference type="Proteomes" id="UP000678545">
    <property type="component" value="Unassembled WGS sequence"/>
</dbReference>
<accession>A0A941IDQ5</accession>
<evidence type="ECO:0000313" key="3">
    <source>
        <dbReference type="Proteomes" id="UP000678545"/>
    </source>
</evidence>
<dbReference type="InterPro" id="IPR021973">
    <property type="entry name" value="SprA-related"/>
</dbReference>
<protein>
    <submittedName>
        <fullName evidence="2">Catalase</fullName>
    </submittedName>
</protein>
<comment type="caution">
    <text evidence="2">The sequence shown here is derived from an EMBL/GenBank/DDBJ whole genome shotgun (WGS) entry which is preliminary data.</text>
</comment>
<organism evidence="2 3">
    <name type="scientific">Undibacterium fentianense</name>
    <dbReference type="NCBI Taxonomy" id="2828728"/>
    <lineage>
        <taxon>Bacteria</taxon>
        <taxon>Pseudomonadati</taxon>
        <taxon>Pseudomonadota</taxon>
        <taxon>Betaproteobacteria</taxon>
        <taxon>Burkholderiales</taxon>
        <taxon>Oxalobacteraceae</taxon>
        <taxon>Undibacterium</taxon>
    </lineage>
</organism>
<name>A0A941IDQ5_9BURK</name>
<dbReference type="AlphaFoldDB" id="A0A941IDQ5"/>
<keyword evidence="3" id="KW-1185">Reference proteome</keyword>
<evidence type="ECO:0000313" key="2">
    <source>
        <dbReference type="EMBL" id="MBR7801559.1"/>
    </source>
</evidence>